<dbReference type="SUPFAM" id="SSF52540">
    <property type="entry name" value="P-loop containing nucleoside triphosphate hydrolases"/>
    <property type="match status" value="2"/>
</dbReference>
<sequence length="478" mass="54671">MDKKELFIVVLVGQKNVGKSTLFNRLTQNYRALVADYFGVTRDRQYGYIQHKNDKCIIVDTGGVDESSDSFLQNAINYQTNLAIREADIVLFVVNGRAYESSIDYNIIGNLRKLGKNNIFVVINKIDNFRFKNKNLETKYSYYSFGIKEVIVISAMHGYGIDILLDKIFLKIKKEVFLDKKNTLCLIDKKNKKTVSLVSENNSIKLAVVGRPNSGKSTFINYVVQESRVITSSIPGTTRDSVYIPIICYNQKYMLIDTAGIRRGNNKYIDNLPERISVLKTFQVIKDAHVILLIIDINEGIVDQDLSLLNFIIRHGRSLVIALNKWDNFSPLIKNSKSIILQSLTRKLNFLGFSTVKMHFISSLYGYGVKLLFKSIEKIHFDASKIINTVFLTSIMNKAITECTPPFVSKVRGGGIPKFKYVHIGGYDPITIIIYGTQINRLPNEYRKYLKKYFCRALNFDGIFFHLKFKEGVKSMSY</sequence>
<dbReference type="InterPro" id="IPR016484">
    <property type="entry name" value="GTPase_Der"/>
</dbReference>
<dbReference type="GO" id="GO:0043022">
    <property type="term" value="F:ribosome binding"/>
    <property type="evidence" value="ECO:0007669"/>
    <property type="project" value="TreeGrafter"/>
</dbReference>
<dbReference type="HAMAP" id="MF_00195">
    <property type="entry name" value="GTPase_Der"/>
    <property type="match status" value="1"/>
</dbReference>
<feature type="binding site" evidence="8">
    <location>
        <begin position="210"/>
        <end position="217"/>
    </location>
    <ligand>
        <name>GTP</name>
        <dbReference type="ChEBI" id="CHEBI:37565"/>
        <label>2</label>
    </ligand>
</feature>
<evidence type="ECO:0000313" key="13">
    <source>
        <dbReference type="Proteomes" id="UP000007464"/>
    </source>
</evidence>
<dbReference type="NCBIfam" id="TIGR03594">
    <property type="entry name" value="GTPase_EngA"/>
    <property type="match status" value="1"/>
</dbReference>
<dbReference type="PANTHER" id="PTHR43834">
    <property type="entry name" value="GTPASE DER"/>
    <property type="match status" value="1"/>
</dbReference>
<comment type="similarity">
    <text evidence="1 8 9 10">Belongs to the TRAFAC class TrmE-Era-EngA-EngB-Septin-like GTPase superfamily. EngA (Der) GTPase family.</text>
</comment>
<evidence type="ECO:0000256" key="9">
    <source>
        <dbReference type="PROSITE-ProRule" id="PRU01049"/>
    </source>
</evidence>
<dbReference type="GO" id="GO:0005525">
    <property type="term" value="F:GTP binding"/>
    <property type="evidence" value="ECO:0007669"/>
    <property type="project" value="UniProtKB-UniRule"/>
</dbReference>
<gene>
    <name evidence="12" type="primary">engA</name>
    <name evidence="8" type="synonym">der</name>
    <name evidence="12" type="ordered locus">BVAF_531</name>
</gene>
<dbReference type="OrthoDB" id="9805918at2"/>
<dbReference type="CDD" id="cd01895">
    <property type="entry name" value="EngA2"/>
    <property type="match status" value="1"/>
</dbReference>
<evidence type="ECO:0000256" key="5">
    <source>
        <dbReference type="ARBA" id="ARBA00022741"/>
    </source>
</evidence>
<reference evidence="12 13" key="1">
    <citation type="journal article" date="2010" name="BMC Genomics">
        <title>Unprecedented loss of ammonia assimilation capability in a urease-encoding bacterial mutualist.</title>
        <authorList>
            <person name="Williams L.E."/>
            <person name="Wernegreen J.J."/>
        </authorList>
    </citation>
    <scope>NUCLEOTIDE SEQUENCE [LARGE SCALE GENOMIC DNA]</scope>
    <source>
        <strain evidence="12 13">BVAF</strain>
    </source>
</reference>
<evidence type="ECO:0000256" key="3">
    <source>
        <dbReference type="ARBA" id="ARBA00022517"/>
    </source>
</evidence>
<evidence type="ECO:0000256" key="6">
    <source>
        <dbReference type="ARBA" id="ARBA00023134"/>
    </source>
</evidence>
<dbReference type="GO" id="GO:0042254">
    <property type="term" value="P:ribosome biogenesis"/>
    <property type="evidence" value="ECO:0007669"/>
    <property type="project" value="UniProtKB-KW"/>
</dbReference>
<dbReference type="InterPro" id="IPR005225">
    <property type="entry name" value="Small_GTP-bd"/>
</dbReference>
<proteinExistence type="inferred from homology"/>
<dbReference type="PRINTS" id="PR00326">
    <property type="entry name" value="GTP1OBG"/>
</dbReference>
<dbReference type="AlphaFoldDB" id="E8Q6E4"/>
<feature type="binding site" evidence="8">
    <location>
        <begin position="257"/>
        <end position="261"/>
    </location>
    <ligand>
        <name>GTP</name>
        <dbReference type="ChEBI" id="CHEBI:37565"/>
        <label>2</label>
    </ligand>
</feature>
<dbReference type="InterPro" id="IPR027417">
    <property type="entry name" value="P-loop_NTPase"/>
</dbReference>
<dbReference type="InterPro" id="IPR015946">
    <property type="entry name" value="KH_dom-like_a/b"/>
</dbReference>
<dbReference type="Gene3D" id="3.30.300.20">
    <property type="match status" value="1"/>
</dbReference>
<dbReference type="RefSeq" id="WP_013516838.1">
    <property type="nucleotide sequence ID" value="NC_014909.2"/>
</dbReference>
<dbReference type="EMBL" id="CP002189">
    <property type="protein sequence ID" value="ADV33913.1"/>
    <property type="molecule type" value="Genomic_DNA"/>
</dbReference>
<dbReference type="CDD" id="cd01894">
    <property type="entry name" value="EngA1"/>
    <property type="match status" value="1"/>
</dbReference>
<evidence type="ECO:0000313" key="12">
    <source>
        <dbReference type="EMBL" id="ADV33913.1"/>
    </source>
</evidence>
<feature type="binding site" evidence="8">
    <location>
        <begin position="13"/>
        <end position="20"/>
    </location>
    <ligand>
        <name>GTP</name>
        <dbReference type="ChEBI" id="CHEBI:37565"/>
        <label>1</label>
    </ligand>
</feature>
<keyword evidence="13" id="KW-1185">Reference proteome</keyword>
<evidence type="ECO:0000256" key="7">
    <source>
        <dbReference type="ARBA" id="ARBA00032345"/>
    </source>
</evidence>
<dbReference type="STRING" id="859654.BVAF_531"/>
<comment type="function">
    <text evidence="8 10">GTPase that plays an essential role in the late steps of ribosome biogenesis.</text>
</comment>
<evidence type="ECO:0000256" key="10">
    <source>
        <dbReference type="RuleBase" id="RU004481"/>
    </source>
</evidence>
<dbReference type="KEGG" id="bva:BVAF_531"/>
<evidence type="ECO:0000256" key="1">
    <source>
        <dbReference type="ARBA" id="ARBA00008279"/>
    </source>
</evidence>
<feature type="binding site" evidence="8">
    <location>
        <begin position="124"/>
        <end position="127"/>
    </location>
    <ligand>
        <name>GTP</name>
        <dbReference type="ChEBI" id="CHEBI:37565"/>
        <label>1</label>
    </ligand>
</feature>
<feature type="binding site" evidence="8">
    <location>
        <begin position="324"/>
        <end position="327"/>
    </location>
    <ligand>
        <name>GTP</name>
        <dbReference type="ChEBI" id="CHEBI:37565"/>
        <label>2</label>
    </ligand>
</feature>
<dbReference type="Pfam" id="PF01926">
    <property type="entry name" value="MMR_HSR1"/>
    <property type="match status" value="2"/>
</dbReference>
<dbReference type="InterPro" id="IPR006073">
    <property type="entry name" value="GTP-bd"/>
</dbReference>
<dbReference type="NCBIfam" id="TIGR00231">
    <property type="entry name" value="small_GTP"/>
    <property type="match status" value="2"/>
</dbReference>
<accession>E8Q6E4</accession>
<dbReference type="Gene3D" id="3.40.50.300">
    <property type="entry name" value="P-loop containing nucleotide triphosphate hydrolases"/>
    <property type="match status" value="2"/>
</dbReference>
<protein>
    <recommendedName>
        <fullName evidence="2 8">GTPase Der</fullName>
    </recommendedName>
    <alternativeName>
        <fullName evidence="7 8">GTP-binding protein EngA</fullName>
    </alternativeName>
</protein>
<evidence type="ECO:0000259" key="11">
    <source>
        <dbReference type="PROSITE" id="PS51712"/>
    </source>
</evidence>
<comment type="subunit">
    <text evidence="8">Associates with the 50S ribosomal subunit.</text>
</comment>
<evidence type="ECO:0000256" key="2">
    <source>
        <dbReference type="ARBA" id="ARBA00020953"/>
    </source>
</evidence>
<dbReference type="PANTHER" id="PTHR43834:SF6">
    <property type="entry name" value="GTPASE DER"/>
    <property type="match status" value="1"/>
</dbReference>
<dbReference type="PIRSF" id="PIRSF006485">
    <property type="entry name" value="GTP-binding_EngA"/>
    <property type="match status" value="1"/>
</dbReference>
<keyword evidence="6 8" id="KW-0342">GTP-binding</keyword>
<dbReference type="Pfam" id="PF14714">
    <property type="entry name" value="KH_dom-like"/>
    <property type="match status" value="1"/>
</dbReference>
<dbReference type="PROSITE" id="PS51712">
    <property type="entry name" value="G_ENGA"/>
    <property type="match status" value="1"/>
</dbReference>
<dbReference type="HOGENOM" id="CLU_016077_5_1_6"/>
<keyword evidence="4 10" id="KW-0677">Repeat</keyword>
<evidence type="ECO:0000256" key="8">
    <source>
        <dbReference type="HAMAP-Rule" id="MF_00195"/>
    </source>
</evidence>
<evidence type="ECO:0000256" key="4">
    <source>
        <dbReference type="ARBA" id="ARBA00022737"/>
    </source>
</evidence>
<name>E8Q6E4_BLOVB</name>
<feature type="binding site" evidence="8">
    <location>
        <begin position="60"/>
        <end position="64"/>
    </location>
    <ligand>
        <name>GTP</name>
        <dbReference type="ChEBI" id="CHEBI:37565"/>
        <label>1</label>
    </ligand>
</feature>
<dbReference type="InterPro" id="IPR031166">
    <property type="entry name" value="G_ENGA"/>
</dbReference>
<dbReference type="InterPro" id="IPR032859">
    <property type="entry name" value="KH_dom-like"/>
</dbReference>
<organism evidence="12 13">
    <name type="scientific">Blochmanniella vafra (strain BVAF)</name>
    <dbReference type="NCBI Taxonomy" id="859654"/>
    <lineage>
        <taxon>Bacteria</taxon>
        <taxon>Pseudomonadati</taxon>
        <taxon>Pseudomonadota</taxon>
        <taxon>Gammaproteobacteria</taxon>
        <taxon>Enterobacterales</taxon>
        <taxon>Enterobacteriaceae</taxon>
        <taxon>ant endosymbionts</taxon>
        <taxon>Candidatus Blochmanniella</taxon>
    </lineage>
</organism>
<keyword evidence="5 8" id="KW-0547">Nucleotide-binding</keyword>
<keyword evidence="3 8" id="KW-0690">Ribosome biogenesis</keyword>
<dbReference type="Proteomes" id="UP000007464">
    <property type="component" value="Chromosome"/>
</dbReference>
<feature type="domain" description="EngA-type G" evidence="11">
    <location>
        <begin position="204"/>
        <end position="384"/>
    </location>
</feature>